<keyword evidence="3 7" id="KW-0732">Signal</keyword>
<dbReference type="GO" id="GO:0003755">
    <property type="term" value="F:peptidyl-prolyl cis-trans isomerase activity"/>
    <property type="evidence" value="ECO:0007669"/>
    <property type="project" value="UniProtKB-KW"/>
</dbReference>
<dbReference type="AlphaFoldDB" id="A0A1H3WFI5"/>
<dbReference type="PROSITE" id="PS51257">
    <property type="entry name" value="PROKAR_LIPOPROTEIN"/>
    <property type="match status" value="1"/>
</dbReference>
<dbReference type="Gene3D" id="1.10.4030.10">
    <property type="entry name" value="Porin chaperone SurA, peptide-binding domain"/>
    <property type="match status" value="1"/>
</dbReference>
<evidence type="ECO:0000256" key="2">
    <source>
        <dbReference type="ARBA" id="ARBA00013194"/>
    </source>
</evidence>
<keyword evidence="5" id="KW-0413">Isomerase</keyword>
<dbReference type="Proteomes" id="UP000198584">
    <property type="component" value="Unassembled WGS sequence"/>
</dbReference>
<dbReference type="InterPro" id="IPR050245">
    <property type="entry name" value="PrsA_foldase"/>
</dbReference>
<keyword evidence="4" id="KW-0697">Rotamase</keyword>
<feature type="compositionally biased region" description="Basic and acidic residues" evidence="6">
    <location>
        <begin position="210"/>
        <end position="231"/>
    </location>
</feature>
<gene>
    <name evidence="8" type="ORF">SAMN05421743_101443</name>
</gene>
<dbReference type="InterPro" id="IPR027304">
    <property type="entry name" value="Trigger_fact/SurA_dom_sf"/>
</dbReference>
<feature type="chain" id="PRO_5039553674" description="peptidylprolyl isomerase" evidence="7">
    <location>
        <begin position="22"/>
        <end position="263"/>
    </location>
</feature>
<dbReference type="STRING" id="571932.SAMN05421743_101443"/>
<dbReference type="EC" id="5.2.1.8" evidence="2"/>
<evidence type="ECO:0000313" key="8">
    <source>
        <dbReference type="EMBL" id="SDZ85855.1"/>
    </source>
</evidence>
<evidence type="ECO:0000313" key="9">
    <source>
        <dbReference type="Proteomes" id="UP000198584"/>
    </source>
</evidence>
<keyword evidence="9" id="KW-1185">Reference proteome</keyword>
<accession>A0A1H3WFI5</accession>
<evidence type="ECO:0000256" key="3">
    <source>
        <dbReference type="ARBA" id="ARBA00022729"/>
    </source>
</evidence>
<comment type="catalytic activity">
    <reaction evidence="1">
        <text>[protein]-peptidylproline (omega=180) = [protein]-peptidylproline (omega=0)</text>
        <dbReference type="Rhea" id="RHEA:16237"/>
        <dbReference type="Rhea" id="RHEA-COMP:10747"/>
        <dbReference type="Rhea" id="RHEA-COMP:10748"/>
        <dbReference type="ChEBI" id="CHEBI:83833"/>
        <dbReference type="ChEBI" id="CHEBI:83834"/>
        <dbReference type="EC" id="5.2.1.8"/>
    </reaction>
</comment>
<name>A0A1H3WFI5_9BACI</name>
<dbReference type="Pfam" id="PF13624">
    <property type="entry name" value="SurA_N_3"/>
    <property type="match status" value="1"/>
</dbReference>
<sequence length="263" mass="29711">MRKKWLSGLLFAAFLTLGACSSEGETAKDNEKKDTQQEQQSSEQSKGNKEGSKNGEQPKMPEPDLEGTPDVVAEVNGEKIKKKEFETAYKQQFQQAALQSQMSGQEVDQDKLKKQMVDSLVGQELLIQEANNRDYEATQEKKDKILQDLAKQNKAGSKDEFLAQLEKQGMSEKEVMSQLEKQIKVEQLIAAEAGDIEPTEEEMKKMYEQMKAQQEKAGGESKIPSFEEAKPSLEQQLKQQKEAEEAQKLIKNLREDADVKVHI</sequence>
<reference evidence="8 9" key="1">
    <citation type="submission" date="2016-10" db="EMBL/GenBank/DDBJ databases">
        <authorList>
            <person name="de Groot N.N."/>
        </authorList>
    </citation>
    <scope>NUCLEOTIDE SEQUENCE [LARGE SCALE GENOMIC DNA]</scope>
    <source>
        <strain evidence="8 9">CCM7597</strain>
    </source>
</reference>
<feature type="region of interest" description="Disordered" evidence="6">
    <location>
        <begin position="23"/>
        <end position="73"/>
    </location>
</feature>
<feature type="compositionally biased region" description="Basic and acidic residues" evidence="6">
    <location>
        <begin position="25"/>
        <end position="36"/>
    </location>
</feature>
<evidence type="ECO:0000256" key="6">
    <source>
        <dbReference type="SAM" id="MobiDB-lite"/>
    </source>
</evidence>
<feature type="signal peptide" evidence="7">
    <location>
        <begin position="1"/>
        <end position="21"/>
    </location>
</feature>
<proteinExistence type="predicted"/>
<organism evidence="8 9">
    <name type="scientific">Thalassobacillus cyri</name>
    <dbReference type="NCBI Taxonomy" id="571932"/>
    <lineage>
        <taxon>Bacteria</taxon>
        <taxon>Bacillati</taxon>
        <taxon>Bacillota</taxon>
        <taxon>Bacilli</taxon>
        <taxon>Bacillales</taxon>
        <taxon>Bacillaceae</taxon>
        <taxon>Thalassobacillus</taxon>
    </lineage>
</organism>
<feature type="region of interest" description="Disordered" evidence="6">
    <location>
        <begin position="210"/>
        <end position="244"/>
    </location>
</feature>
<evidence type="ECO:0000256" key="1">
    <source>
        <dbReference type="ARBA" id="ARBA00000971"/>
    </source>
</evidence>
<dbReference type="EMBL" id="FNQR01000001">
    <property type="protein sequence ID" value="SDZ85855.1"/>
    <property type="molecule type" value="Genomic_DNA"/>
</dbReference>
<evidence type="ECO:0000256" key="4">
    <source>
        <dbReference type="ARBA" id="ARBA00023110"/>
    </source>
</evidence>
<dbReference type="PANTHER" id="PTHR47245:SF1">
    <property type="entry name" value="FOLDASE PROTEIN PRSA"/>
    <property type="match status" value="1"/>
</dbReference>
<protein>
    <recommendedName>
        <fullName evidence="2">peptidylprolyl isomerase</fullName>
        <ecNumber evidence="2">5.2.1.8</ecNumber>
    </recommendedName>
</protein>
<evidence type="ECO:0000256" key="5">
    <source>
        <dbReference type="ARBA" id="ARBA00023235"/>
    </source>
</evidence>
<dbReference type="SUPFAM" id="SSF109998">
    <property type="entry name" value="Triger factor/SurA peptide-binding domain-like"/>
    <property type="match status" value="1"/>
</dbReference>
<evidence type="ECO:0000256" key="7">
    <source>
        <dbReference type="SAM" id="SignalP"/>
    </source>
</evidence>
<dbReference type="PANTHER" id="PTHR47245">
    <property type="entry name" value="PEPTIDYLPROLYL ISOMERASE"/>
    <property type="match status" value="1"/>
</dbReference>